<keyword evidence="2" id="KW-1185">Reference proteome</keyword>
<comment type="caution">
    <text evidence="1">The sequence shown here is derived from an EMBL/GenBank/DDBJ whole genome shotgun (WGS) entry which is preliminary data.</text>
</comment>
<proteinExistence type="predicted"/>
<evidence type="ECO:0000313" key="1">
    <source>
        <dbReference type="EMBL" id="KAJ1158158.1"/>
    </source>
</evidence>
<accession>A0AAV7S4G6</accession>
<organism evidence="1 2">
    <name type="scientific">Pleurodeles waltl</name>
    <name type="common">Iberian ribbed newt</name>
    <dbReference type="NCBI Taxonomy" id="8319"/>
    <lineage>
        <taxon>Eukaryota</taxon>
        <taxon>Metazoa</taxon>
        <taxon>Chordata</taxon>
        <taxon>Craniata</taxon>
        <taxon>Vertebrata</taxon>
        <taxon>Euteleostomi</taxon>
        <taxon>Amphibia</taxon>
        <taxon>Batrachia</taxon>
        <taxon>Caudata</taxon>
        <taxon>Salamandroidea</taxon>
        <taxon>Salamandridae</taxon>
        <taxon>Pleurodelinae</taxon>
        <taxon>Pleurodeles</taxon>
    </lineage>
</organism>
<name>A0AAV7S4G6_PLEWA</name>
<protein>
    <submittedName>
        <fullName evidence="1">Uncharacterized protein</fullName>
    </submittedName>
</protein>
<dbReference type="Proteomes" id="UP001066276">
    <property type="component" value="Chromosome 5"/>
</dbReference>
<evidence type="ECO:0000313" key="2">
    <source>
        <dbReference type="Proteomes" id="UP001066276"/>
    </source>
</evidence>
<sequence length="104" mass="11503">MTARREAQSAINRGTCGEVVMNTDRSGASRRSPGRMRQLAPSWPAVKSISRQAIGTAGHCLCQWLFFNDTTHSPFRTAKGRNDLTCGLKHQFECKGLTFRKSGC</sequence>
<dbReference type="EMBL" id="JANPWB010000009">
    <property type="protein sequence ID" value="KAJ1158158.1"/>
    <property type="molecule type" value="Genomic_DNA"/>
</dbReference>
<reference evidence="1" key="1">
    <citation type="journal article" date="2022" name="bioRxiv">
        <title>Sequencing and chromosome-scale assembly of the giantPleurodeles waltlgenome.</title>
        <authorList>
            <person name="Brown T."/>
            <person name="Elewa A."/>
            <person name="Iarovenko S."/>
            <person name="Subramanian E."/>
            <person name="Araus A.J."/>
            <person name="Petzold A."/>
            <person name="Susuki M."/>
            <person name="Suzuki K.-i.T."/>
            <person name="Hayashi T."/>
            <person name="Toyoda A."/>
            <person name="Oliveira C."/>
            <person name="Osipova E."/>
            <person name="Leigh N.D."/>
            <person name="Simon A."/>
            <person name="Yun M.H."/>
        </authorList>
    </citation>
    <scope>NUCLEOTIDE SEQUENCE</scope>
    <source>
        <strain evidence="1">20211129_DDA</strain>
        <tissue evidence="1">Liver</tissue>
    </source>
</reference>
<dbReference type="AlphaFoldDB" id="A0AAV7S4G6"/>
<gene>
    <name evidence="1" type="ORF">NDU88_010852</name>
</gene>